<dbReference type="SUPFAM" id="SSF81901">
    <property type="entry name" value="HCP-like"/>
    <property type="match status" value="1"/>
</dbReference>
<reference evidence="3 4" key="1">
    <citation type="submission" date="2018-12" db="EMBL/GenBank/DDBJ databases">
        <title>Flammeovirga pectinis sp. nov., isolated from the gut of the Korean scallop, Patinopecten yessoensis.</title>
        <authorList>
            <person name="Bae J.-W."/>
            <person name="Jeong Y.-S."/>
            <person name="Kang W."/>
        </authorList>
    </citation>
    <scope>NUCLEOTIDE SEQUENCE [LARGE SCALE GENOMIC DNA]</scope>
    <source>
        <strain evidence="3 4">L12M1</strain>
    </source>
</reference>
<keyword evidence="4" id="KW-1185">Reference proteome</keyword>
<name>A0A3Q9FJW6_9BACT</name>
<proteinExistence type="predicted"/>
<evidence type="ECO:0000313" key="3">
    <source>
        <dbReference type="EMBL" id="AZQ61790.1"/>
    </source>
</evidence>
<dbReference type="InterPro" id="IPR011990">
    <property type="entry name" value="TPR-like_helical_dom_sf"/>
</dbReference>
<dbReference type="SUPFAM" id="SSF54106">
    <property type="entry name" value="LysM domain"/>
    <property type="match status" value="1"/>
</dbReference>
<feature type="transmembrane region" description="Helical" evidence="1">
    <location>
        <begin position="250"/>
        <end position="270"/>
    </location>
</feature>
<dbReference type="Gene3D" id="3.10.350.10">
    <property type="entry name" value="LysM domain"/>
    <property type="match status" value="1"/>
</dbReference>
<sequence length="479" mass="54481">MTIQELQERYHFNRETPIVIGDRCKIFFGKLDEDEVIIISDLSPRIIEKEPVDSFEVGTTFSFEGTSDNADSYVYGSSQYTIRMLENYSDDVQNKVKEIMVEVDEDKLKQLEKELLYVLRLPELDRTQKLLDIKSLYSQGLYDETFKAIAYDYADDLLLDGDMLYLLGDMCEKGMGTFQNKEQARQFFARAAEVGITNATKRVEMIDAETIDNQQVVEEKNEEVVKTSRLKRKSGPVGNKKRGLSKKNQLRYSIIASLFFVLGLFVSSLFSSFTSSNDDEPIEVVTTPTGTDVETETPQEAENEVAFKNVEVDVLSQMGQLKNYTEAIKRLKEGITLIEQTQRTMTLTAKQSARLEQLNGYIMGQISALNDNKKDLFWTKHSCVSGETVISIANHYHVPEKNVLDDKGKVLNMDRILKNTEIVKIGIPALFFNHKVLPGESIGTISNKYDIQPADIRKLNELSSDILQPGQDLRVYIRS</sequence>
<feature type="domain" description="LysM" evidence="2">
    <location>
        <begin position="432"/>
        <end position="475"/>
    </location>
</feature>
<evidence type="ECO:0000313" key="4">
    <source>
        <dbReference type="Proteomes" id="UP000267268"/>
    </source>
</evidence>
<dbReference type="Proteomes" id="UP000267268">
    <property type="component" value="Chromosome 1"/>
</dbReference>
<dbReference type="KEGG" id="fll:EI427_05935"/>
<accession>A0A3Q9FJW6</accession>
<dbReference type="InterPro" id="IPR036779">
    <property type="entry name" value="LysM_dom_sf"/>
</dbReference>
<dbReference type="InterPro" id="IPR018392">
    <property type="entry name" value="LysM"/>
</dbReference>
<keyword evidence="1" id="KW-1133">Transmembrane helix</keyword>
<evidence type="ECO:0000256" key="1">
    <source>
        <dbReference type="SAM" id="Phobius"/>
    </source>
</evidence>
<dbReference type="AlphaFoldDB" id="A0A3Q9FJW6"/>
<organism evidence="3 4">
    <name type="scientific">Flammeovirga pectinis</name>
    <dbReference type="NCBI Taxonomy" id="2494373"/>
    <lineage>
        <taxon>Bacteria</taxon>
        <taxon>Pseudomonadati</taxon>
        <taxon>Bacteroidota</taxon>
        <taxon>Cytophagia</taxon>
        <taxon>Cytophagales</taxon>
        <taxon>Flammeovirgaceae</taxon>
        <taxon>Flammeovirga</taxon>
    </lineage>
</organism>
<dbReference type="Gene3D" id="1.25.40.10">
    <property type="entry name" value="Tetratricopeptide repeat domain"/>
    <property type="match status" value="1"/>
</dbReference>
<keyword evidence="1" id="KW-0812">Transmembrane</keyword>
<dbReference type="Pfam" id="PF01476">
    <property type="entry name" value="LysM"/>
    <property type="match status" value="1"/>
</dbReference>
<protein>
    <submittedName>
        <fullName evidence="3">LysM peptidoglycan-binding domain-containing protein</fullName>
    </submittedName>
</protein>
<dbReference type="EMBL" id="CP034562">
    <property type="protein sequence ID" value="AZQ61790.1"/>
    <property type="molecule type" value="Genomic_DNA"/>
</dbReference>
<dbReference type="RefSeq" id="WP_126612644.1">
    <property type="nucleotide sequence ID" value="NZ_CP034562.1"/>
</dbReference>
<dbReference type="OrthoDB" id="2149800at2"/>
<keyword evidence="1" id="KW-0472">Membrane</keyword>
<dbReference type="SMART" id="SM00257">
    <property type="entry name" value="LysM"/>
    <property type="match status" value="1"/>
</dbReference>
<dbReference type="PROSITE" id="PS51782">
    <property type="entry name" value="LYSM"/>
    <property type="match status" value="1"/>
</dbReference>
<evidence type="ECO:0000259" key="2">
    <source>
        <dbReference type="PROSITE" id="PS51782"/>
    </source>
</evidence>
<gene>
    <name evidence="3" type="ORF">EI427_05935</name>
</gene>
<dbReference type="CDD" id="cd00118">
    <property type="entry name" value="LysM"/>
    <property type="match status" value="1"/>
</dbReference>